<keyword evidence="3" id="KW-1185">Reference proteome</keyword>
<dbReference type="Proteomes" id="UP000236664">
    <property type="component" value="Unassembled WGS sequence"/>
</dbReference>
<comment type="caution">
    <text evidence="2">The sequence shown here is derived from an EMBL/GenBank/DDBJ whole genome shotgun (WGS) entry which is preliminary data.</text>
</comment>
<sequence>MPGTCSLAYTESQATTHQGITQCNDEENLFRIQIGDISPEEARWWAAILAPGQGWRADITYEQQTFLAPWSIHLQQSPCFVLLHGTDSVSSPYPAATFSDASQYLDRFCARYNITNQSQAALAAVLLLPSMGSLKPLRLPTPRTSKAGAPHLATDASNNKPSRDRIHKSHHIDRLLTLSCHTRGIRPLLLSAFYEPRIECNAVTPWLQGTLAAIKHVAGNDSYMVGRMCMERSPRVAFLWLGCIMLDLQDKLLQEVHFGQIPIDLHSAAWSGTIQSFIQQRVSNPLVTDGYVSRADECRLLFLSQSEHTIRAPMCQWKPFGKTLVEEVDVEVRVHQQCEDHLLQYEGIGWECKDGSLEFQSSHKAGNQKFSGEPLIQHTMDACPTVIDYGELARDREAISENATRNIFGWLRSDGYAPRERDIWNHEWFDMPESDEDDIGDDVGDDNTTFGTSTGLSPRVESWILDAKASTSNSEASGTHTLVT</sequence>
<dbReference type="EMBL" id="MTQA01000119">
    <property type="protein sequence ID" value="PNP77906.1"/>
    <property type="molecule type" value="Genomic_DNA"/>
</dbReference>
<evidence type="ECO:0000313" key="3">
    <source>
        <dbReference type="Proteomes" id="UP000236664"/>
    </source>
</evidence>
<accession>A0A2K0W6M5</accession>
<dbReference type="AlphaFoldDB" id="A0A2K0W6M5"/>
<evidence type="ECO:0000256" key="1">
    <source>
        <dbReference type="SAM" id="MobiDB-lite"/>
    </source>
</evidence>
<reference evidence="2 3" key="1">
    <citation type="submission" date="2017-06" db="EMBL/GenBank/DDBJ databases">
        <title>Genome of Fusarium nygamai isolate CS10214.</title>
        <authorList>
            <person name="Gardiner D.M."/>
            <person name="Obanor F."/>
            <person name="Kazan K."/>
        </authorList>
    </citation>
    <scope>NUCLEOTIDE SEQUENCE [LARGE SCALE GENOMIC DNA]</scope>
    <source>
        <strain evidence="2 3">CS10214</strain>
    </source>
</reference>
<proteinExistence type="predicted"/>
<dbReference type="OrthoDB" id="3549294at2759"/>
<dbReference type="STRING" id="42673.A0A2K0W6M5"/>
<gene>
    <name evidence="2" type="ORF">FNYG_08632</name>
</gene>
<organism evidence="2 3">
    <name type="scientific">Gibberella nygamai</name>
    <name type="common">Bean root rot disease fungus</name>
    <name type="synonym">Fusarium nygamai</name>
    <dbReference type="NCBI Taxonomy" id="42673"/>
    <lineage>
        <taxon>Eukaryota</taxon>
        <taxon>Fungi</taxon>
        <taxon>Dikarya</taxon>
        <taxon>Ascomycota</taxon>
        <taxon>Pezizomycotina</taxon>
        <taxon>Sordariomycetes</taxon>
        <taxon>Hypocreomycetidae</taxon>
        <taxon>Hypocreales</taxon>
        <taxon>Nectriaceae</taxon>
        <taxon>Fusarium</taxon>
        <taxon>Fusarium fujikuroi species complex</taxon>
    </lineage>
</organism>
<name>A0A2K0W6M5_GIBNY</name>
<evidence type="ECO:0000313" key="2">
    <source>
        <dbReference type="EMBL" id="PNP77906.1"/>
    </source>
</evidence>
<feature type="region of interest" description="Disordered" evidence="1">
    <location>
        <begin position="142"/>
        <end position="164"/>
    </location>
</feature>
<protein>
    <submittedName>
        <fullName evidence="2">Uncharacterized protein</fullName>
    </submittedName>
</protein>